<reference evidence="3" key="1">
    <citation type="submission" date="2021-02" db="EMBL/GenBank/DDBJ databases">
        <authorList>
            <person name="Nowell W R."/>
        </authorList>
    </citation>
    <scope>NUCLEOTIDE SEQUENCE</scope>
</reference>
<protein>
    <recommendedName>
        <fullName evidence="6">ATR-interacting protein</fullName>
    </recommendedName>
</protein>
<comment type="caution">
    <text evidence="3">The sequence shown here is derived from an EMBL/GenBank/DDBJ whole genome shotgun (WGS) entry which is preliminary data.</text>
</comment>
<evidence type="ECO:0000313" key="5">
    <source>
        <dbReference type="Proteomes" id="UP000663829"/>
    </source>
</evidence>
<proteinExistence type="predicted"/>
<feature type="compositionally biased region" description="Low complexity" evidence="2">
    <location>
        <begin position="82"/>
        <end position="91"/>
    </location>
</feature>
<dbReference type="AlphaFoldDB" id="A0A813ZFJ4"/>
<accession>A0A813ZFJ4</accession>
<dbReference type="Proteomes" id="UP000681722">
    <property type="component" value="Unassembled WGS sequence"/>
</dbReference>
<dbReference type="OrthoDB" id="9988844at2759"/>
<keyword evidence="1" id="KW-0175">Coiled coil</keyword>
<feature type="coiled-coil region" evidence="1">
    <location>
        <begin position="115"/>
        <end position="206"/>
    </location>
</feature>
<dbReference type="EMBL" id="CAJNOQ010001475">
    <property type="protein sequence ID" value="CAF0897755.1"/>
    <property type="molecule type" value="Genomic_DNA"/>
</dbReference>
<gene>
    <name evidence="3" type="ORF">GPM918_LOCUS8468</name>
    <name evidence="4" type="ORF">SRO942_LOCUS8468</name>
</gene>
<evidence type="ECO:0000256" key="1">
    <source>
        <dbReference type="SAM" id="Coils"/>
    </source>
</evidence>
<dbReference type="Proteomes" id="UP000663829">
    <property type="component" value="Unassembled WGS sequence"/>
</dbReference>
<sequence>MCSFQGRRPERAKMYQQIKRRRTSTSENETTEILQNPTTIYEMSDDELLLASQACDEICQSQNQRSSSASTTTTMPPPPSPISTTNTVSTSHNLLGPSKIANINKPPPPQQQNHVRDIQKKLDNKEGEIKILKQNINQLEQKTARLNKEKCDLQYAQHQQTNETQKKLQIELDSLKSKLVFNEKEYNELQKRFYQVEERYKESEKTSCRLLSEINRLRSLKTSQIQQRPSTAATIVAHTEQQSLGRFRLLKTNLSNFSAYELLRPRFSVMSIEYSTTSSIQLLIEQIRPKQISLKIWQTLIDILFLNNKTTSIEIDMKTMTAFYSMIMDVLQLFNDQQQSMENNKNLVTQQFSEEQLVLYLDACCHFLKNTVKSSSLSVVISSPTLTATFGQTTIKQEIETVDEQQSSQRSMTATVRATDLSAYYDTKQRCLNRLKSYLSHLVSFKLSFDLFHQFLLLYTFHFKTKPSSSISNVSDDTEQQQRRKGFCSFLIQLLNDNDLQQLFEFKLCKAILSSLIEICPDEPTWLCSLPPTRCLCEILAYYIDSIIYLDELTHEQIRFYYDYFTLIYSLHVLIYNNRKFQLHWIFETERYCDNICWLHLLVSYSNCLCRFLINKHIESTNTYTYEHIYRLVIKFIKLLIIFSTQQDLQLKDMIYSSPTLYNLYEVLLLTNQQINATAEQPKQAFETSITNDEQFVFKHIRNVVQLTINSKTKF</sequence>
<organism evidence="3 5">
    <name type="scientific">Didymodactylos carnosus</name>
    <dbReference type="NCBI Taxonomy" id="1234261"/>
    <lineage>
        <taxon>Eukaryota</taxon>
        <taxon>Metazoa</taxon>
        <taxon>Spiralia</taxon>
        <taxon>Gnathifera</taxon>
        <taxon>Rotifera</taxon>
        <taxon>Eurotatoria</taxon>
        <taxon>Bdelloidea</taxon>
        <taxon>Philodinida</taxon>
        <taxon>Philodinidae</taxon>
        <taxon>Didymodactylos</taxon>
    </lineage>
</organism>
<feature type="region of interest" description="Disordered" evidence="2">
    <location>
        <begin position="1"/>
        <end position="30"/>
    </location>
</feature>
<feature type="region of interest" description="Disordered" evidence="2">
    <location>
        <begin position="61"/>
        <end position="114"/>
    </location>
</feature>
<evidence type="ECO:0000313" key="4">
    <source>
        <dbReference type="EMBL" id="CAF3680733.1"/>
    </source>
</evidence>
<evidence type="ECO:0000313" key="3">
    <source>
        <dbReference type="EMBL" id="CAF0897755.1"/>
    </source>
</evidence>
<evidence type="ECO:0000256" key="2">
    <source>
        <dbReference type="SAM" id="MobiDB-lite"/>
    </source>
</evidence>
<keyword evidence="5" id="KW-1185">Reference proteome</keyword>
<name>A0A813ZFJ4_9BILA</name>
<evidence type="ECO:0008006" key="6">
    <source>
        <dbReference type="Google" id="ProtNLM"/>
    </source>
</evidence>
<dbReference type="EMBL" id="CAJOBC010001475">
    <property type="protein sequence ID" value="CAF3680733.1"/>
    <property type="molecule type" value="Genomic_DNA"/>
</dbReference>